<feature type="transmembrane region" description="Helical" evidence="3">
    <location>
        <begin position="7"/>
        <end position="26"/>
    </location>
</feature>
<dbReference type="SMART" id="SM00560">
    <property type="entry name" value="LamGL"/>
    <property type="match status" value="1"/>
</dbReference>
<evidence type="ECO:0000256" key="1">
    <source>
        <dbReference type="ARBA" id="ARBA00022729"/>
    </source>
</evidence>
<dbReference type="Gene3D" id="2.60.120.200">
    <property type="match status" value="1"/>
</dbReference>
<keyword evidence="2" id="KW-1015">Disulfide bond</keyword>
<dbReference type="Gene3D" id="2.60.40.10">
    <property type="entry name" value="Immunoglobulins"/>
    <property type="match status" value="1"/>
</dbReference>
<dbReference type="Pfam" id="PF17963">
    <property type="entry name" value="Big_9"/>
    <property type="match status" value="1"/>
</dbReference>
<keyword evidence="6" id="KW-1185">Reference proteome</keyword>
<keyword evidence="3" id="KW-0472">Membrane</keyword>
<sequence>MKKSYTFILKAFFMPLFLLVNVYFVYGQCVPSDYNIEYGLGITKFKITGDSQSSIINESNPPYNDINEGYTNYFSTQSVNVTSGSGYDFMVTNQNNNKKVKIVIWMTDDSSGNFTQVYDSGAPAVTTNFSGTITIAPTTLSSATLRVVAFYYTCDHCNVVPSQPCDFTNNDIHNQSQTSILEIEDYTLNFDFPNTPEAFDDELLLEKNSSGTSNQINVGANDNISIERGDGDDFSIATNPTYGQVIESTAIDGDGIFEYVPNTDYVGNDSFTYSICDSQGNCDTATVNIAVNLGACTPVSNSYGIVYIKNVSLTGENSSISNPSGDDGGYGNYLNTPSADMQMGKTYTIYLTTEGSPQSAGIFIDYNQDGKFNISNELTYVQSTSNSIKFTVPDNVLVGTTVMRVAIEQDNWLQHNGCGELKTTQEFEDYFVNIYAKNSPSLVITGNNNSISNGSTTTSSTNNTNFGSTDAVTGSLLKTFSISNTGNGNIELPENPISLSGATSDFTITAQPTKKTTLAGNKTATFEITFTPTSTGLKQATVIVQNDDPIKSPYTFLIEGRGISTNPVPVPDPTVYPDTDGDGITDNIDIDDDNDGILDEIENSNCQSNPHASLAKTVFLYETFGTGTDRVEIDANFADASTTYQYAASGDVNDGSYTVYQNAQDIAHWADKYWYKGKDHTPPDDTNGRMAIFNAEDQAGGVFYENQITGVTPGVEVTYSFAAINLDRVDDPSRSKPEILMEIVDPNGFTVIESHQTAPIVASDIEGWVINKLIFKPTISAFTVRLSNLATGGLGNDLAIDDIRVEQLFCDSDGDGVADVLDIDDDNDGIPTLVELGLSDDDNDGTLYGNSDWDDANNDGVHDSYPTGATLLDFDGDGVPNYLDLDSDNDGVFDDYEYDGLGEIDVTGDGAGDGPDTDGDGALDTIDNFYGFGLNGYTDPIETTPGTPDYLNVKSDGTNFDIPEIYAHLDTSSPKDGTIDDNKDTDSDGLLDVFDTDHSNFGSPRNLNHSYSLYFDGINDYVEESPFLDNTREGTMMCWVKIDPTSTTTKQFIMGQLNINFFYSSGRIISDVNKDKLIDIEPMQKGEWTHLACTYKTADSLAFFLNGELKKKIPMTDASIDNDGIHFVLGHSPSHNSTHLQGEIDEVRVFNRALTETELKRMVYQELDDTNNFNSGRIIPLDIASDLGSSLIRYYKMDTYLDDKLIDITNPSSTRATIYNAKNIYPQTAPLPYETTNIGGDWSDPNTWLHGDVWDITTKMDNPDGASIIHVKQNLVMDGGYDTQGSVGIIVDRDKKLSVEGDKGIYNSWYLNIDDNGIIDLQGESQLIQTEDSTLGAGTGTLERDQQGTANLYTYNYWSSPVNTGSKQYTVGGILKDGSDGNSAPIDITYVGGYNGSDAAGAMKIASYWLYKFENAAVDNYYAWKHVGNTGSLKVGQGYSMKGTSASKAVTDEENYTFKGIPNNGEYTLTLDSGNEYLVGNPYPSALDANTFLTDNQNTIDGTLYFWDHHGGGSHYLKEYEGGYGMYNLSGSVGSPADILNGYTPTTDGNDTGKDSTKTPQQYIPVGQGFFVKAKSGQTETTITFNNGQRVFEKEGTNSVFMKSASKKDAEAEAKTTTADLRPKIRLNYKSPKGYLRQLLTTVDKNATIGKDWGYDGAIGEDGLIVEDMYWEIENEKYVIQGIDTITKQTVLPLTVKTKSGGLVEINIAALENVPNDVEVYLKDYDTYHDLRASSFLVNVAAGEIHDRFEIAFSKDSTLDINEATQLNLELYYSKQDANLIISNPNAKNIESLKAVNMLGQVVFETQVHTSDKIIRIPTQLATGMYVFTVNTNEAEVSKKVIVSE</sequence>
<dbReference type="GO" id="GO:0005509">
    <property type="term" value="F:calcium ion binding"/>
    <property type="evidence" value="ECO:0007669"/>
    <property type="project" value="InterPro"/>
</dbReference>
<dbReference type="InterPro" id="IPR026444">
    <property type="entry name" value="Secre_tail"/>
</dbReference>
<dbReference type="Proteomes" id="UP000441333">
    <property type="component" value="Unassembled WGS sequence"/>
</dbReference>
<evidence type="ECO:0000259" key="4">
    <source>
        <dbReference type="SMART" id="SM00560"/>
    </source>
</evidence>
<evidence type="ECO:0000313" key="5">
    <source>
        <dbReference type="EMBL" id="KAB1066897.1"/>
    </source>
</evidence>
<dbReference type="Pfam" id="PF20009">
    <property type="entry name" value="GEVED"/>
    <property type="match status" value="1"/>
</dbReference>
<gene>
    <name evidence="5" type="ORF">F6U93_13670</name>
</gene>
<reference evidence="5 6" key="1">
    <citation type="submission" date="2019-09" db="EMBL/GenBank/DDBJ databases">
        <authorList>
            <person name="Cao W.R."/>
        </authorList>
    </citation>
    <scope>NUCLEOTIDE SEQUENCE [LARGE SCALE GENOMIC DNA]</scope>
    <source>
        <strain evidence="5 6">B1N29</strain>
    </source>
</reference>
<keyword evidence="3" id="KW-1133">Transmembrane helix</keyword>
<organism evidence="5 6">
    <name type="scientific">Pseudotamlana haliotis</name>
    <dbReference type="NCBI Taxonomy" id="2614804"/>
    <lineage>
        <taxon>Bacteria</taxon>
        <taxon>Pseudomonadati</taxon>
        <taxon>Bacteroidota</taxon>
        <taxon>Flavobacteriia</taxon>
        <taxon>Flavobacteriales</taxon>
        <taxon>Flavobacteriaceae</taxon>
        <taxon>Pseudotamlana</taxon>
    </lineage>
</organism>
<proteinExistence type="predicted"/>
<dbReference type="SUPFAM" id="SSF103647">
    <property type="entry name" value="TSP type-3 repeat"/>
    <property type="match status" value="1"/>
</dbReference>
<dbReference type="NCBIfam" id="TIGR04183">
    <property type="entry name" value="Por_Secre_tail"/>
    <property type="match status" value="1"/>
</dbReference>
<keyword evidence="3" id="KW-0812">Transmembrane</keyword>
<accession>A0A6N6MDI6</accession>
<evidence type="ECO:0000256" key="3">
    <source>
        <dbReference type="SAM" id="Phobius"/>
    </source>
</evidence>
<feature type="domain" description="LamG-like jellyroll fold" evidence="4">
    <location>
        <begin position="1032"/>
        <end position="1157"/>
    </location>
</feature>
<protein>
    <submittedName>
        <fullName evidence="5">Choice-of-anchor D domain-containing protein</fullName>
    </submittedName>
</protein>
<dbReference type="GO" id="GO:0004553">
    <property type="term" value="F:hydrolase activity, hydrolyzing O-glycosyl compounds"/>
    <property type="evidence" value="ECO:0007669"/>
    <property type="project" value="UniProtKB-ARBA"/>
</dbReference>
<dbReference type="InterPro" id="IPR045474">
    <property type="entry name" value="GEVED"/>
</dbReference>
<dbReference type="InterPro" id="IPR028974">
    <property type="entry name" value="TSP_type-3_rpt"/>
</dbReference>
<dbReference type="Gene3D" id="2.60.40.3440">
    <property type="match status" value="1"/>
</dbReference>
<evidence type="ECO:0000313" key="6">
    <source>
        <dbReference type="Proteomes" id="UP000441333"/>
    </source>
</evidence>
<dbReference type="NCBIfam" id="NF012200">
    <property type="entry name" value="choice_anch_D"/>
    <property type="match status" value="1"/>
</dbReference>
<dbReference type="InterPro" id="IPR013783">
    <property type="entry name" value="Ig-like_fold"/>
</dbReference>
<dbReference type="InterPro" id="IPR013320">
    <property type="entry name" value="ConA-like_dom_sf"/>
</dbReference>
<name>A0A6N6MDI6_9FLAO</name>
<dbReference type="GO" id="GO:0005975">
    <property type="term" value="P:carbohydrate metabolic process"/>
    <property type="evidence" value="ECO:0007669"/>
    <property type="project" value="UniProtKB-ARBA"/>
</dbReference>
<dbReference type="Pfam" id="PF13385">
    <property type="entry name" value="Laminin_G_3"/>
    <property type="match status" value="1"/>
</dbReference>
<comment type="caution">
    <text evidence="5">The sequence shown here is derived from an EMBL/GenBank/DDBJ whole genome shotgun (WGS) entry which is preliminary data.</text>
</comment>
<dbReference type="InterPro" id="IPR006558">
    <property type="entry name" value="LamG-like"/>
</dbReference>
<dbReference type="EMBL" id="WAAT01000051">
    <property type="protein sequence ID" value="KAB1066897.1"/>
    <property type="molecule type" value="Genomic_DNA"/>
</dbReference>
<dbReference type="Gene3D" id="4.10.1080.10">
    <property type="entry name" value="TSP type-3 repeat"/>
    <property type="match status" value="1"/>
</dbReference>
<dbReference type="SUPFAM" id="SSF49899">
    <property type="entry name" value="Concanavalin A-like lectins/glucanases"/>
    <property type="match status" value="1"/>
</dbReference>
<evidence type="ECO:0000256" key="2">
    <source>
        <dbReference type="ARBA" id="ARBA00023157"/>
    </source>
</evidence>
<keyword evidence="1" id="KW-0732">Signal</keyword>